<proteinExistence type="predicted"/>
<dbReference type="KEGG" id="ppso:QPJ95_06940"/>
<sequence>MISARFAPTLFGLILSGIMSGIVTFVVAIKNFGFAGQAFDAWVSSWSFSWPVAFAVVLVVAPLVRRLVAKLVRQPVES</sequence>
<keyword evidence="1" id="KW-1133">Transmembrane helix</keyword>
<feature type="transmembrane region" description="Helical" evidence="1">
    <location>
        <begin position="41"/>
        <end position="64"/>
    </location>
</feature>
<gene>
    <name evidence="2" type="ORF">QPJ95_06940</name>
</gene>
<name>A0A9Y2L3D2_9RHOB</name>
<evidence type="ECO:0000313" key="3">
    <source>
        <dbReference type="Proteomes" id="UP001238334"/>
    </source>
</evidence>
<dbReference type="Proteomes" id="UP001238334">
    <property type="component" value="Chromosome"/>
</dbReference>
<dbReference type="RefSeq" id="WP_270917620.1">
    <property type="nucleotide sequence ID" value="NZ_CP127247.1"/>
</dbReference>
<keyword evidence="1" id="KW-0472">Membrane</keyword>
<dbReference type="InterPro" id="IPR021529">
    <property type="entry name" value="DUF2798"/>
</dbReference>
<accession>A0A9Y2L3D2</accession>
<evidence type="ECO:0000313" key="2">
    <source>
        <dbReference type="EMBL" id="WIY26647.1"/>
    </source>
</evidence>
<keyword evidence="1" id="KW-0812">Transmembrane</keyword>
<reference evidence="2 3" key="1">
    <citation type="submission" date="2023-06" db="EMBL/GenBank/DDBJ databases">
        <title>Parasedimentitalea psychrophila sp. nov., a psychrophilic bacterium isolated from deep-sea sediment.</title>
        <authorList>
            <person name="Li A."/>
        </authorList>
    </citation>
    <scope>NUCLEOTIDE SEQUENCE [LARGE SCALE GENOMIC DNA]</scope>
    <source>
        <strain evidence="2 3">QS115</strain>
    </source>
</reference>
<keyword evidence="3" id="KW-1185">Reference proteome</keyword>
<protein>
    <submittedName>
        <fullName evidence="2">DUF2798 domain-containing protein</fullName>
    </submittedName>
</protein>
<organism evidence="2 3">
    <name type="scientific">Parasedimentitalea psychrophila</name>
    <dbReference type="NCBI Taxonomy" id="2997337"/>
    <lineage>
        <taxon>Bacteria</taxon>
        <taxon>Pseudomonadati</taxon>
        <taxon>Pseudomonadota</taxon>
        <taxon>Alphaproteobacteria</taxon>
        <taxon>Rhodobacterales</taxon>
        <taxon>Paracoccaceae</taxon>
        <taxon>Parasedimentitalea</taxon>
    </lineage>
</organism>
<dbReference type="AlphaFoldDB" id="A0A9Y2L3D2"/>
<dbReference type="EMBL" id="CP127247">
    <property type="protein sequence ID" value="WIY26647.1"/>
    <property type="molecule type" value="Genomic_DNA"/>
</dbReference>
<evidence type="ECO:0000256" key="1">
    <source>
        <dbReference type="SAM" id="Phobius"/>
    </source>
</evidence>
<dbReference type="Pfam" id="PF11391">
    <property type="entry name" value="DUF2798"/>
    <property type="match status" value="1"/>
</dbReference>
<feature type="transmembrane region" description="Helical" evidence="1">
    <location>
        <begin position="7"/>
        <end position="29"/>
    </location>
</feature>